<evidence type="ECO:0000256" key="1">
    <source>
        <dbReference type="SAM" id="MobiDB-lite"/>
    </source>
</evidence>
<proteinExistence type="predicted"/>
<comment type="caution">
    <text evidence="3">The sequence shown here is derived from an EMBL/GenBank/DDBJ whole genome shotgun (WGS) entry which is preliminary data.</text>
</comment>
<dbReference type="InterPro" id="IPR004827">
    <property type="entry name" value="bZIP"/>
</dbReference>
<feature type="domain" description="BZIP" evidence="2">
    <location>
        <begin position="126"/>
        <end position="167"/>
    </location>
</feature>
<dbReference type="Pfam" id="PF00170">
    <property type="entry name" value="bZIP_1"/>
    <property type="match status" value="1"/>
</dbReference>
<dbReference type="EMBL" id="AZGY01000006">
    <property type="protein sequence ID" value="KZZ97712.1"/>
    <property type="molecule type" value="Genomic_DNA"/>
</dbReference>
<evidence type="ECO:0000313" key="4">
    <source>
        <dbReference type="Proteomes" id="UP000078544"/>
    </source>
</evidence>
<dbReference type="PANTHER" id="PTHR40618:SF1">
    <property type="entry name" value="B-ZIP TRANSCRIPTION FACTOR (EUROFUNG)"/>
    <property type="match status" value="1"/>
</dbReference>
<reference evidence="3 4" key="1">
    <citation type="journal article" date="2016" name="Genome Biol. Evol.">
        <title>Divergent and convergent evolution of fungal pathogenicity.</title>
        <authorList>
            <person name="Shang Y."/>
            <person name="Xiao G."/>
            <person name="Zheng P."/>
            <person name="Cen K."/>
            <person name="Zhan S."/>
            <person name="Wang C."/>
        </authorList>
    </citation>
    <scope>NUCLEOTIDE SEQUENCE [LARGE SCALE GENOMIC DNA]</scope>
    <source>
        <strain evidence="3 4">RCEF 2490</strain>
    </source>
</reference>
<dbReference type="OrthoDB" id="3555317at2759"/>
<dbReference type="Gene3D" id="1.20.5.170">
    <property type="match status" value="1"/>
</dbReference>
<accession>A0A162IS64</accession>
<sequence>MASHDWQLQHTAEYWNDASVYDSGLMARLSNTEIMSILSAREYPIVTADSFDNTDAIDLHSFPNLSFGFSMARDTGDHSSSNGSHRSLADNYGQMLSPSSDEPLQPSAKPKTEASRKRVHDGEGPKERRKKQIREAQRAYRLRKESRISYLTRRVAQLEQVIEDMSTSVVTFSDSLLRSGVLSAHADLTRCARETLEKCVELAKITTLDDEGAEPDKEPQVDVIATTAATSRSLMAQAPNMTFSKDVLPFLRPDYEAPSFSAAGTTTTIQYSAFMDQLHLAILQRGYVILTDPAITLDGVRQRFRLLYPVMDRSRIAAYFAAALHAKLGKQDFVNRLSPVPFFQLGGAGTHYAWPPELGPYTRRSRQWTSVPVPLSHFSKDIQEHLTGDWFDMQDLECFLMDKKVTLVSPVSPIESMSLRVSPTKQVDASKLAADLLEKAFCLGRSAGFRRSDVEVAINKAILV</sequence>
<organism evidence="3 4">
    <name type="scientific">Moelleriella libera RCEF 2490</name>
    <dbReference type="NCBI Taxonomy" id="1081109"/>
    <lineage>
        <taxon>Eukaryota</taxon>
        <taxon>Fungi</taxon>
        <taxon>Dikarya</taxon>
        <taxon>Ascomycota</taxon>
        <taxon>Pezizomycotina</taxon>
        <taxon>Sordariomycetes</taxon>
        <taxon>Hypocreomycetidae</taxon>
        <taxon>Hypocreales</taxon>
        <taxon>Clavicipitaceae</taxon>
        <taxon>Moelleriella</taxon>
    </lineage>
</organism>
<feature type="region of interest" description="Disordered" evidence="1">
    <location>
        <begin position="74"/>
        <end position="134"/>
    </location>
</feature>
<dbReference type="GO" id="GO:0003700">
    <property type="term" value="F:DNA-binding transcription factor activity"/>
    <property type="evidence" value="ECO:0007669"/>
    <property type="project" value="InterPro"/>
</dbReference>
<dbReference type="Proteomes" id="UP000078544">
    <property type="component" value="Unassembled WGS sequence"/>
</dbReference>
<evidence type="ECO:0000259" key="2">
    <source>
        <dbReference type="Pfam" id="PF00170"/>
    </source>
</evidence>
<keyword evidence="4" id="KW-1185">Reference proteome</keyword>
<dbReference type="SUPFAM" id="SSF57959">
    <property type="entry name" value="Leucine zipper domain"/>
    <property type="match status" value="1"/>
</dbReference>
<feature type="compositionally biased region" description="Basic and acidic residues" evidence="1">
    <location>
        <begin position="110"/>
        <end position="126"/>
    </location>
</feature>
<dbReference type="STRING" id="1081109.A0A162IS64"/>
<dbReference type="CDD" id="cd14688">
    <property type="entry name" value="bZIP_YAP"/>
    <property type="match status" value="1"/>
</dbReference>
<name>A0A162IS64_9HYPO</name>
<protein>
    <submittedName>
        <fullName evidence="3">BZIP transcription factor, bZIP-1</fullName>
    </submittedName>
</protein>
<evidence type="ECO:0000313" key="3">
    <source>
        <dbReference type="EMBL" id="KZZ97712.1"/>
    </source>
</evidence>
<gene>
    <name evidence="3" type="ORF">AAL_03676</name>
</gene>
<dbReference type="PANTHER" id="PTHR40618">
    <property type="entry name" value="B-ZIP TRANSCRIPTION FACTOR (EUROFUNG)-RELATED"/>
    <property type="match status" value="1"/>
</dbReference>
<dbReference type="AlphaFoldDB" id="A0A162IS64"/>
<dbReference type="InterPro" id="IPR046347">
    <property type="entry name" value="bZIP_sf"/>
</dbReference>